<dbReference type="FunCoup" id="B4D1H2">
    <property type="interactions" value="166"/>
</dbReference>
<dbReference type="Pfam" id="PF02397">
    <property type="entry name" value="Bac_transf"/>
    <property type="match status" value="1"/>
</dbReference>
<dbReference type="InParanoid" id="B4D1H2"/>
<dbReference type="InterPro" id="IPR017475">
    <property type="entry name" value="EPS_sugar_tfrase"/>
</dbReference>
<evidence type="ECO:0000259" key="8">
    <source>
        <dbReference type="Pfam" id="PF02397"/>
    </source>
</evidence>
<evidence type="ECO:0000256" key="2">
    <source>
        <dbReference type="ARBA" id="ARBA00006464"/>
    </source>
</evidence>
<feature type="transmembrane region" description="Helical" evidence="7">
    <location>
        <begin position="85"/>
        <end position="103"/>
    </location>
</feature>
<feature type="domain" description="Bacterial sugar transferase" evidence="8">
    <location>
        <begin position="280"/>
        <end position="464"/>
    </location>
</feature>
<proteinExistence type="inferred from homology"/>
<dbReference type="Pfam" id="PF13727">
    <property type="entry name" value="CoA_binding_3"/>
    <property type="match status" value="1"/>
</dbReference>
<comment type="similarity">
    <text evidence="2">Belongs to the bacterial sugar transferase family.</text>
</comment>
<dbReference type="EMBL" id="ABVL01000007">
    <property type="protein sequence ID" value="EDY19584.1"/>
    <property type="molecule type" value="Genomic_DNA"/>
</dbReference>
<accession>B4D1H2</accession>
<feature type="transmembrane region" description="Helical" evidence="7">
    <location>
        <begin position="109"/>
        <end position="128"/>
    </location>
</feature>
<dbReference type="STRING" id="497964.CfE428DRAFT_2760"/>
<keyword evidence="10" id="KW-1185">Reference proteome</keyword>
<name>B4D1H2_9BACT</name>
<gene>
    <name evidence="9" type="ORF">CfE428DRAFT_2760</name>
</gene>
<dbReference type="GO" id="GO:0016780">
    <property type="term" value="F:phosphotransferase activity, for other substituted phosphate groups"/>
    <property type="evidence" value="ECO:0007669"/>
    <property type="project" value="TreeGrafter"/>
</dbReference>
<feature type="transmembrane region" description="Helical" evidence="7">
    <location>
        <begin position="285"/>
        <end position="305"/>
    </location>
</feature>
<sequence precursor="true">MIVQRTRGLSRLLTIAQAGLVTVLFWALFGAFNLAVMPGTSIFTVHYVIYWALVLTGLSVEMLTRTGDKLFAPIYESSLVRQLPIASRQVGFAIGAVLVFIAFAKDYTISRSFLGSFAALLYGLLVWSNATLPLRLARELFTQERDLATLLVGPAGRVGLLEHWLKRKRQLGMRIVGVVTLDAPAIALAHDGVPLLGTIEQFEEICGASEISQVILLELCPAEVTRSLLGKCQQRGMRLLIVNDLAEQIRHPITCCVDEGINLITLHEEPLENPLSRVLKRIFDLALAVFVITGVLPWLIVLVWICHRLQSPGPLWYRQKRAGLQNRPFEILKFRTMHTTGEDVTVQAKAGDARIFPAGRWLRRYSLDEIPQFINVLGGKMSVVGPRPHLIEHNRQFAEVIEKYHLRTFIKPGITGLAQVRGFRGEARSLEDISARVRSDLIYLENWSPALDVGIVLRSIWQMINPPSTAV</sequence>
<evidence type="ECO:0000313" key="9">
    <source>
        <dbReference type="EMBL" id="EDY19584.1"/>
    </source>
</evidence>
<evidence type="ECO:0000313" key="10">
    <source>
        <dbReference type="Proteomes" id="UP000005824"/>
    </source>
</evidence>
<dbReference type="eggNOG" id="COG2148">
    <property type="taxonomic scope" value="Bacteria"/>
</dbReference>
<keyword evidence="6 7" id="KW-0472">Membrane</keyword>
<evidence type="ECO:0000256" key="1">
    <source>
        <dbReference type="ARBA" id="ARBA00004141"/>
    </source>
</evidence>
<keyword evidence="4 7" id="KW-0812">Transmembrane</keyword>
<evidence type="ECO:0000256" key="6">
    <source>
        <dbReference type="ARBA" id="ARBA00023136"/>
    </source>
</evidence>
<dbReference type="RefSeq" id="WP_006980085.1">
    <property type="nucleotide sequence ID" value="NZ_ABVL01000007.1"/>
</dbReference>
<dbReference type="GO" id="GO:0016020">
    <property type="term" value="C:membrane"/>
    <property type="evidence" value="ECO:0007669"/>
    <property type="project" value="UniProtKB-SubCell"/>
</dbReference>
<dbReference type="InterPro" id="IPR003362">
    <property type="entry name" value="Bact_transf"/>
</dbReference>
<dbReference type="Proteomes" id="UP000005824">
    <property type="component" value="Unassembled WGS sequence"/>
</dbReference>
<dbReference type="Gene3D" id="3.40.50.720">
    <property type="entry name" value="NAD(P)-binding Rossmann-like Domain"/>
    <property type="match status" value="1"/>
</dbReference>
<keyword evidence="3 9" id="KW-0808">Transferase</keyword>
<dbReference type="PANTHER" id="PTHR30576:SF0">
    <property type="entry name" value="UNDECAPRENYL-PHOSPHATE N-ACETYLGALACTOSAMINYL 1-PHOSPHATE TRANSFERASE-RELATED"/>
    <property type="match status" value="1"/>
</dbReference>
<dbReference type="PANTHER" id="PTHR30576">
    <property type="entry name" value="COLANIC BIOSYNTHESIS UDP-GLUCOSE LIPID CARRIER TRANSFERASE"/>
    <property type="match status" value="1"/>
</dbReference>
<evidence type="ECO:0000256" key="7">
    <source>
        <dbReference type="SAM" id="Phobius"/>
    </source>
</evidence>
<feature type="transmembrane region" description="Helical" evidence="7">
    <location>
        <begin position="47"/>
        <end position="64"/>
    </location>
</feature>
<organism evidence="9 10">
    <name type="scientific">Chthoniobacter flavus Ellin428</name>
    <dbReference type="NCBI Taxonomy" id="497964"/>
    <lineage>
        <taxon>Bacteria</taxon>
        <taxon>Pseudomonadati</taxon>
        <taxon>Verrucomicrobiota</taxon>
        <taxon>Spartobacteria</taxon>
        <taxon>Chthoniobacterales</taxon>
        <taxon>Chthoniobacteraceae</taxon>
        <taxon>Chthoniobacter</taxon>
    </lineage>
</organism>
<comment type="caution">
    <text evidence="9">The sequence shown here is derived from an EMBL/GenBank/DDBJ whole genome shotgun (WGS) entry which is preliminary data.</text>
</comment>
<reference evidence="9 10" key="1">
    <citation type="journal article" date="2011" name="J. Bacteriol.">
        <title>Genome sequence of Chthoniobacter flavus Ellin428, an aerobic heterotrophic soil bacterium.</title>
        <authorList>
            <person name="Kant R."/>
            <person name="van Passel M.W."/>
            <person name="Palva A."/>
            <person name="Lucas S."/>
            <person name="Lapidus A."/>
            <person name="Glavina Del Rio T."/>
            <person name="Dalin E."/>
            <person name="Tice H."/>
            <person name="Bruce D."/>
            <person name="Goodwin L."/>
            <person name="Pitluck S."/>
            <person name="Larimer F.W."/>
            <person name="Land M.L."/>
            <person name="Hauser L."/>
            <person name="Sangwan P."/>
            <person name="de Vos W.M."/>
            <person name="Janssen P.H."/>
            <person name="Smidt H."/>
        </authorList>
    </citation>
    <scope>NUCLEOTIDE SEQUENCE [LARGE SCALE GENOMIC DNA]</scope>
    <source>
        <strain evidence="9 10">Ellin428</strain>
    </source>
</reference>
<comment type="subcellular location">
    <subcellularLocation>
        <location evidence="1">Membrane</location>
        <topology evidence="1">Multi-pass membrane protein</topology>
    </subcellularLocation>
</comment>
<dbReference type="AlphaFoldDB" id="B4D1H2"/>
<evidence type="ECO:0000256" key="3">
    <source>
        <dbReference type="ARBA" id="ARBA00022679"/>
    </source>
</evidence>
<evidence type="ECO:0000256" key="4">
    <source>
        <dbReference type="ARBA" id="ARBA00022692"/>
    </source>
</evidence>
<evidence type="ECO:0000256" key="5">
    <source>
        <dbReference type="ARBA" id="ARBA00022989"/>
    </source>
</evidence>
<protein>
    <submittedName>
        <fullName evidence="9">Exopolysaccharide biosynthesis polyprenyl glycosylphosphotransferase</fullName>
    </submittedName>
</protein>
<keyword evidence="5 7" id="KW-1133">Transmembrane helix</keyword>
<dbReference type="NCBIfam" id="TIGR03025">
    <property type="entry name" value="EPS_sugtrans"/>
    <property type="match status" value="1"/>
</dbReference>
<feature type="transmembrane region" description="Helical" evidence="7">
    <location>
        <begin position="12"/>
        <end position="35"/>
    </location>
</feature>